<feature type="transmembrane region" description="Helical" evidence="1">
    <location>
        <begin position="125"/>
        <end position="144"/>
    </location>
</feature>
<gene>
    <name evidence="2" type="ORF">SASPL_147000</name>
</gene>
<dbReference type="PANTHER" id="PTHR36490:SF1">
    <property type="entry name" value="STRESS ENHANCED PROTEIN 2, CHLOROPLASTIC"/>
    <property type="match status" value="1"/>
</dbReference>
<reference evidence="2" key="2">
    <citation type="submission" date="2020-08" db="EMBL/GenBank/DDBJ databases">
        <title>Plant Genome Project.</title>
        <authorList>
            <person name="Zhang R.-G."/>
        </authorList>
    </citation>
    <scope>NUCLEOTIDE SEQUENCE</scope>
    <source>
        <strain evidence="2">Huo1</strain>
        <tissue evidence="2">Leaf</tissue>
    </source>
</reference>
<dbReference type="OrthoDB" id="1937750at2759"/>
<dbReference type="Proteomes" id="UP000298416">
    <property type="component" value="Unassembled WGS sequence"/>
</dbReference>
<proteinExistence type="predicted"/>
<evidence type="ECO:0000313" key="2">
    <source>
        <dbReference type="EMBL" id="KAG6392774.1"/>
    </source>
</evidence>
<sequence length="182" mass="19510">MALTAARPILCRLGSDKPAAPEPVRVNVAEDGGAGAKIVLQPRVCTLRTYGGDRGGVIKAAGREDEMSRFFEMLSDYVESSKKSHDFEIISGRLAMIVFAATVGVEIVTGNSVFRKMDLVGIEEAAGVCAAAVASAAVFAWFSINRNRVGRILTIGCNTFIDSLIDNIVDGLFYDSDLKDEM</sequence>
<reference evidence="2" key="1">
    <citation type="submission" date="2018-01" db="EMBL/GenBank/DDBJ databases">
        <authorList>
            <person name="Mao J.F."/>
        </authorList>
    </citation>
    <scope>NUCLEOTIDE SEQUENCE</scope>
    <source>
        <strain evidence="2">Huo1</strain>
        <tissue evidence="2">Leaf</tissue>
    </source>
</reference>
<name>A0A8X8Z6B2_SALSN</name>
<keyword evidence="1" id="KW-0472">Membrane</keyword>
<accession>A0A8X8Z6B2</accession>
<evidence type="ECO:0008006" key="4">
    <source>
        <dbReference type="Google" id="ProtNLM"/>
    </source>
</evidence>
<evidence type="ECO:0000256" key="1">
    <source>
        <dbReference type="SAM" id="Phobius"/>
    </source>
</evidence>
<dbReference type="SUPFAM" id="SSF103511">
    <property type="entry name" value="Chlorophyll a-b binding protein"/>
    <property type="match status" value="1"/>
</dbReference>
<dbReference type="AlphaFoldDB" id="A0A8X8Z6B2"/>
<organism evidence="2">
    <name type="scientific">Salvia splendens</name>
    <name type="common">Scarlet sage</name>
    <dbReference type="NCBI Taxonomy" id="180675"/>
    <lineage>
        <taxon>Eukaryota</taxon>
        <taxon>Viridiplantae</taxon>
        <taxon>Streptophyta</taxon>
        <taxon>Embryophyta</taxon>
        <taxon>Tracheophyta</taxon>
        <taxon>Spermatophyta</taxon>
        <taxon>Magnoliopsida</taxon>
        <taxon>eudicotyledons</taxon>
        <taxon>Gunneridae</taxon>
        <taxon>Pentapetalae</taxon>
        <taxon>asterids</taxon>
        <taxon>lamiids</taxon>
        <taxon>Lamiales</taxon>
        <taxon>Lamiaceae</taxon>
        <taxon>Nepetoideae</taxon>
        <taxon>Mentheae</taxon>
        <taxon>Salviinae</taxon>
        <taxon>Salvia</taxon>
        <taxon>Salvia subgen. Calosphace</taxon>
        <taxon>core Calosphace</taxon>
    </lineage>
</organism>
<dbReference type="EMBL" id="PNBA02000018">
    <property type="protein sequence ID" value="KAG6392774.1"/>
    <property type="molecule type" value="Genomic_DNA"/>
</dbReference>
<dbReference type="InterPro" id="IPR044971">
    <property type="entry name" value="SEP2"/>
</dbReference>
<keyword evidence="1" id="KW-0812">Transmembrane</keyword>
<dbReference type="PANTHER" id="PTHR36490">
    <property type="entry name" value="STRESS ENHANCED PROTEIN 2, CHLOROPLASTIC"/>
    <property type="match status" value="1"/>
</dbReference>
<comment type="caution">
    <text evidence="2">The sequence shown here is derived from an EMBL/GenBank/DDBJ whole genome shotgun (WGS) entry which is preliminary data.</text>
</comment>
<keyword evidence="3" id="KW-1185">Reference proteome</keyword>
<feature type="transmembrane region" description="Helical" evidence="1">
    <location>
        <begin position="94"/>
        <end position="113"/>
    </location>
</feature>
<dbReference type="GO" id="GO:0071486">
    <property type="term" value="P:cellular response to high light intensity"/>
    <property type="evidence" value="ECO:0007669"/>
    <property type="project" value="InterPro"/>
</dbReference>
<protein>
    <recommendedName>
        <fullName evidence="4">Stress enhanced protein 2</fullName>
    </recommendedName>
</protein>
<evidence type="ECO:0000313" key="3">
    <source>
        <dbReference type="Proteomes" id="UP000298416"/>
    </source>
</evidence>
<keyword evidence="1" id="KW-1133">Transmembrane helix</keyword>